<dbReference type="Gene3D" id="3.40.50.2300">
    <property type="match status" value="1"/>
</dbReference>
<dbReference type="GO" id="GO:0005737">
    <property type="term" value="C:cytoplasm"/>
    <property type="evidence" value="ECO:0007669"/>
    <property type="project" value="UniProtKB-SubCell"/>
</dbReference>
<name>A0A495A7U9_9BACI</name>
<keyword evidence="7" id="KW-0010">Activator</keyword>
<evidence type="ECO:0000256" key="7">
    <source>
        <dbReference type="ARBA" id="ARBA00023159"/>
    </source>
</evidence>
<dbReference type="InterPro" id="IPR036388">
    <property type="entry name" value="WH-like_DNA-bd_sf"/>
</dbReference>
<keyword evidence="3 9" id="KW-0597">Phosphoprotein</keyword>
<dbReference type="Proteomes" id="UP000269301">
    <property type="component" value="Unassembled WGS sequence"/>
</dbReference>
<comment type="subcellular location">
    <subcellularLocation>
        <location evidence="1">Cytoplasm</location>
    </subcellularLocation>
</comment>
<dbReference type="CDD" id="cd19925">
    <property type="entry name" value="REC_citrate_TCS"/>
    <property type="match status" value="1"/>
</dbReference>
<dbReference type="PIRSF" id="PIRSF006171">
    <property type="entry name" value="RR_citrat_malat"/>
    <property type="match status" value="1"/>
</dbReference>
<dbReference type="InterPro" id="IPR013196">
    <property type="entry name" value="HTH_11"/>
</dbReference>
<dbReference type="RefSeq" id="WP_121203471.1">
    <property type="nucleotide sequence ID" value="NZ_RBZP01000002.1"/>
</dbReference>
<dbReference type="InterPro" id="IPR036390">
    <property type="entry name" value="WH_DNA-bd_sf"/>
</dbReference>
<evidence type="ECO:0000256" key="5">
    <source>
        <dbReference type="ARBA" id="ARBA00023015"/>
    </source>
</evidence>
<dbReference type="PANTHER" id="PTHR45526">
    <property type="entry name" value="TRANSCRIPTIONAL REGULATORY PROTEIN DPIA"/>
    <property type="match status" value="1"/>
</dbReference>
<keyword evidence="6" id="KW-0238">DNA-binding</keyword>
<proteinExistence type="predicted"/>
<dbReference type="InterPro" id="IPR001789">
    <property type="entry name" value="Sig_transdc_resp-reg_receiver"/>
</dbReference>
<dbReference type="InterPro" id="IPR024187">
    <property type="entry name" value="Sig_transdc_resp-reg_cit/mal"/>
</dbReference>
<keyword evidence="2" id="KW-0963">Cytoplasm</keyword>
<dbReference type="Pfam" id="PF08279">
    <property type="entry name" value="HTH_11"/>
    <property type="match status" value="1"/>
</dbReference>
<evidence type="ECO:0000313" key="11">
    <source>
        <dbReference type="EMBL" id="RKQ35799.1"/>
    </source>
</evidence>
<evidence type="ECO:0000256" key="2">
    <source>
        <dbReference type="ARBA" id="ARBA00022490"/>
    </source>
</evidence>
<dbReference type="Pfam" id="PF00072">
    <property type="entry name" value="Response_reg"/>
    <property type="match status" value="1"/>
</dbReference>
<dbReference type="GO" id="GO:0003700">
    <property type="term" value="F:DNA-binding transcription factor activity"/>
    <property type="evidence" value="ECO:0007669"/>
    <property type="project" value="InterPro"/>
</dbReference>
<dbReference type="GO" id="GO:0003677">
    <property type="term" value="F:DNA binding"/>
    <property type="evidence" value="ECO:0007669"/>
    <property type="project" value="UniProtKB-KW"/>
</dbReference>
<feature type="modified residue" description="4-aspartylphosphate" evidence="9">
    <location>
        <position position="54"/>
    </location>
</feature>
<dbReference type="EMBL" id="RBZP01000002">
    <property type="protein sequence ID" value="RKQ35799.1"/>
    <property type="molecule type" value="Genomic_DNA"/>
</dbReference>
<protein>
    <submittedName>
        <fullName evidence="11">Response regulator</fullName>
    </submittedName>
</protein>
<gene>
    <name evidence="11" type="ORF">D8M06_05965</name>
</gene>
<dbReference type="OrthoDB" id="9759232at2"/>
<comment type="caution">
    <text evidence="11">The sequence shown here is derived from an EMBL/GenBank/DDBJ whole genome shotgun (WGS) entry which is preliminary data.</text>
</comment>
<keyword evidence="8" id="KW-0804">Transcription</keyword>
<keyword evidence="5" id="KW-0805">Transcription regulation</keyword>
<evidence type="ECO:0000256" key="3">
    <source>
        <dbReference type="ARBA" id="ARBA00022553"/>
    </source>
</evidence>
<evidence type="ECO:0000313" key="12">
    <source>
        <dbReference type="Proteomes" id="UP000269301"/>
    </source>
</evidence>
<feature type="domain" description="Response regulatory" evidence="10">
    <location>
        <begin position="3"/>
        <end position="119"/>
    </location>
</feature>
<dbReference type="SMART" id="SM00448">
    <property type="entry name" value="REC"/>
    <property type="match status" value="1"/>
</dbReference>
<dbReference type="PROSITE" id="PS50110">
    <property type="entry name" value="RESPONSE_REGULATORY"/>
    <property type="match status" value="1"/>
</dbReference>
<dbReference type="PANTHER" id="PTHR45526:SF1">
    <property type="entry name" value="TRANSCRIPTIONAL REGULATORY PROTEIN DCUR-RELATED"/>
    <property type="match status" value="1"/>
</dbReference>
<evidence type="ECO:0000259" key="10">
    <source>
        <dbReference type="PROSITE" id="PS50110"/>
    </source>
</evidence>
<dbReference type="InterPro" id="IPR011006">
    <property type="entry name" value="CheY-like_superfamily"/>
</dbReference>
<evidence type="ECO:0000256" key="1">
    <source>
        <dbReference type="ARBA" id="ARBA00004496"/>
    </source>
</evidence>
<dbReference type="Gene3D" id="1.10.10.10">
    <property type="entry name" value="Winged helix-like DNA-binding domain superfamily/Winged helix DNA-binding domain"/>
    <property type="match status" value="1"/>
</dbReference>
<evidence type="ECO:0000256" key="4">
    <source>
        <dbReference type="ARBA" id="ARBA00023012"/>
    </source>
</evidence>
<dbReference type="InterPro" id="IPR051271">
    <property type="entry name" value="2C-system_Tx_regulators"/>
</dbReference>
<keyword evidence="12" id="KW-1185">Reference proteome</keyword>
<accession>A0A495A7U9</accession>
<reference evidence="11 12" key="1">
    <citation type="journal article" date="2016" name="Int. J. Syst. Evol. Microbiol.">
        <title>Oceanobacillus halophilus sp. nov., a novel moderately halophilic bacterium from a hypersaline lake.</title>
        <authorList>
            <person name="Amoozegar M.A."/>
            <person name="Bagheri M."/>
            <person name="Makhdoumi A."/>
            <person name="Nikou M.M."/>
            <person name="Fazeli S.A.S."/>
            <person name="Schumann P."/>
            <person name="Sproer C."/>
            <person name="Sanchez-Porro C."/>
            <person name="Ventosa A."/>
        </authorList>
    </citation>
    <scope>NUCLEOTIDE SEQUENCE [LARGE SCALE GENOMIC DNA]</scope>
    <source>
        <strain evidence="11 12">DSM 23996</strain>
    </source>
</reference>
<dbReference type="GO" id="GO:0000156">
    <property type="term" value="F:phosphorelay response regulator activity"/>
    <property type="evidence" value="ECO:0007669"/>
    <property type="project" value="TreeGrafter"/>
</dbReference>
<evidence type="ECO:0000256" key="6">
    <source>
        <dbReference type="ARBA" id="ARBA00023125"/>
    </source>
</evidence>
<evidence type="ECO:0000256" key="8">
    <source>
        <dbReference type="ARBA" id="ARBA00023163"/>
    </source>
</evidence>
<dbReference type="AlphaFoldDB" id="A0A495A7U9"/>
<evidence type="ECO:0000256" key="9">
    <source>
        <dbReference type="PROSITE-ProRule" id="PRU00169"/>
    </source>
</evidence>
<dbReference type="SUPFAM" id="SSF52172">
    <property type="entry name" value="CheY-like"/>
    <property type="match status" value="1"/>
</dbReference>
<organism evidence="11 12">
    <name type="scientific">Oceanobacillus halophilus</name>
    <dbReference type="NCBI Taxonomy" id="930130"/>
    <lineage>
        <taxon>Bacteria</taxon>
        <taxon>Bacillati</taxon>
        <taxon>Bacillota</taxon>
        <taxon>Bacilli</taxon>
        <taxon>Bacillales</taxon>
        <taxon>Bacillaceae</taxon>
        <taxon>Oceanobacillus</taxon>
    </lineage>
</organism>
<sequence length="221" mass="25809">MIHVLIVEDDPMVLEVNKSFLEKIPHFHLMGSAGTGKEAIEMIRRKDPDLVLLDVFLPDLSGLDVIQKVREEGLPVDIIMITAARDTNTVHQFFRFGAVDYIVKPFRFDRFKIALNNYWKMWNKLQWAQSVSQKDIDEWTKKQEIRRDDDLPKGLSENTLKQVLIALYEQKEPVTSEQLAEYLGMARVTVRRYLDYLSKQKKITVKMEYGKVGRPSNFYLA</sequence>
<keyword evidence="4" id="KW-0902">Two-component regulatory system</keyword>
<dbReference type="SUPFAM" id="SSF46785">
    <property type="entry name" value="Winged helix' DNA-binding domain"/>
    <property type="match status" value="1"/>
</dbReference>